<feature type="compositionally biased region" description="Basic residues" evidence="9">
    <location>
        <begin position="498"/>
        <end position="511"/>
    </location>
</feature>
<keyword evidence="6" id="KW-0539">Nucleus</keyword>
<keyword evidence="4" id="KW-1133">Transmembrane helix</keyword>
<sequence length="1483" mass="164911">MGDQNIEGSNSNLVNKNDKNENIQICAQEKDRVTNENTKVYTQDKEAVSNIISDNLKELEKKSEEEEDEQTIIGSKSSEEVTVFSKENMNYDDELPFYQDKLENKLEEIGDEQTIVDSKNIEEDVFYTIVKKVISNKISDNLKELDTVLEEEADEQNIIDSKSSEEISVFSKENMKEKEVLSNKISDNLKELATVSEEEADNQNIIDSKSSEEIKDELLSHQDRLENILEEIGDEQTIVDSKNLEEDALLSKENLIGEDNSHISQDRSEKKSEEDEQTIIDSNNLEESSVSSNEILNDEDDLLFSQDIESVIQCLTDDFEEEKEISPVEKSYGDVNESLDGVTLLDFPHVSIGFESRDRKSVSTVGSDIESDGELVPCEDKCIGTADFPDISYDDDDVFSDNMYNQGGIIKSDSDIILNLSLAKCDSVLDFRSQSIGENIDERPRSATSPSDISSSLAISCDCSEASLVEVSSASNTNSTPKVEDPVPTEIDKEKTPAKKVSKKKSKKNKRDIKSAESSKLDSSLLSKSTPDRPILVRGKQWKEKHSKIGKDILDSISTENESTNSPDIEDSSIIDIKSQDTISEVEEKCQIEVESDLIINVLPAESSNNSNDKSDTIVQSDNGEDIFVVRSCNTIVRQIVQTEYLVDSEDSPSSNDAENLPAKSVDQNTKGETKELKGSYGLELLVNTLDDIPGDKKTTVPGESNDYSIPGELLEESQCESVTSEPPIYFSGSKIDDDVKYDYKESFPKVIGTDKLEVDYDHDKFRTDFNARWSKNHDILNESDEDIADEPEHFSGEIVYEGPCSCGDNQSWAKLTVKDATHVKDINVKGMGVDNESHSDSFYHFDFKQGDVINKSGCDIVEGSEQNIITDDSKDIHSRIRDIVGSRLHKEGASTSTPIKVQDKLSVGYCAGYEDSPILGSSPASSSGVQGSDEMSPSHSRSQSCSREVSPTSTTYNIPDIAYETLNLKLGTTTPELLDNSPDGTEKVGYDFSTEKTSGDTGRYGNLKNIYQINASYTTDSEDPDDPNESDAIGFEPDPSATATSWVSTSEESTPTIHNTSTSSPGFNGTKTKKVPKVTRLLRETQGIVQRWEVLQTQAVERQRQSGQVRELQRQVKSLRIALEALRDRATHPHHRHDSLDTHDQLANSLQELKEIANEVASRKSDVSSLNLAVHRFLSDTGYSIAPLKDDVADLYRLWDEVNTRVTNEVVRLEGVETTWRMWEAQAAELRQALRHDQDTLAVLDQAIQTGSISDSLNASAQDVARLLNDRRKTQQPSQAKKLLLQHTRTQGVDITGIGGSSLIGEDCASDSGTSGYESCSSEELSERERRLAHLRRIARDLEASLSPQSEAWASITKTLSSAENELRGLQKHCRELVVRSAENLEQVKPSPVTRRRSWNKERGSRTPRTEKRTSVGSDSKSNSSQRGWMWRVVRAALPFQAALLLLFCVACLLEPNCCDHVNTLNLSFSPQTRYVHGPPPV</sequence>
<name>A0AAV2PZI3_MEGNR</name>
<feature type="region of interest" description="Disordered" evidence="9">
    <location>
        <begin position="253"/>
        <end position="278"/>
    </location>
</feature>
<dbReference type="GO" id="GO:0019894">
    <property type="term" value="F:kinesin binding"/>
    <property type="evidence" value="ECO:0007669"/>
    <property type="project" value="TreeGrafter"/>
</dbReference>
<comment type="caution">
    <text evidence="11">The sequence shown here is derived from an EMBL/GenBank/DDBJ whole genome shotgun (WGS) entry which is preliminary data.</text>
</comment>
<reference evidence="11 12" key="1">
    <citation type="submission" date="2024-05" db="EMBL/GenBank/DDBJ databases">
        <authorList>
            <person name="Wallberg A."/>
        </authorList>
    </citation>
    <scope>NUCLEOTIDE SEQUENCE [LARGE SCALE GENOMIC DNA]</scope>
</reference>
<evidence type="ECO:0000256" key="5">
    <source>
        <dbReference type="ARBA" id="ARBA00023136"/>
    </source>
</evidence>
<feature type="coiled-coil region" evidence="8">
    <location>
        <begin position="1103"/>
        <end position="1164"/>
    </location>
</feature>
<feature type="region of interest" description="Disordered" evidence="9">
    <location>
        <begin position="1"/>
        <end position="21"/>
    </location>
</feature>
<feature type="compositionally biased region" description="Basic and acidic residues" evidence="9">
    <location>
        <begin position="482"/>
        <end position="497"/>
    </location>
</feature>
<evidence type="ECO:0000256" key="1">
    <source>
        <dbReference type="ARBA" id="ARBA00004126"/>
    </source>
</evidence>
<gene>
    <name evidence="11" type="ORF">MNOR_LOCUS6669</name>
</gene>
<dbReference type="GO" id="GO:0007097">
    <property type="term" value="P:nuclear migration"/>
    <property type="evidence" value="ECO:0007669"/>
    <property type="project" value="TreeGrafter"/>
</dbReference>
<dbReference type="InterPro" id="IPR012315">
    <property type="entry name" value="KASH"/>
</dbReference>
<feature type="compositionally biased region" description="Acidic residues" evidence="9">
    <location>
        <begin position="1021"/>
        <end position="1030"/>
    </location>
</feature>
<feature type="coiled-coil region" evidence="8">
    <location>
        <begin position="1326"/>
        <end position="1381"/>
    </location>
</feature>
<keyword evidence="5 7" id="KW-0472">Membrane</keyword>
<dbReference type="GO" id="GO:0048471">
    <property type="term" value="C:perinuclear region of cytoplasm"/>
    <property type="evidence" value="ECO:0007669"/>
    <property type="project" value="TreeGrafter"/>
</dbReference>
<evidence type="ECO:0000313" key="11">
    <source>
        <dbReference type="EMBL" id="CAL4067721.1"/>
    </source>
</evidence>
<keyword evidence="12" id="KW-1185">Reference proteome</keyword>
<comment type="similarity">
    <text evidence="2">Belongs to the nesprin family.</text>
</comment>
<dbReference type="SUPFAM" id="SSF46966">
    <property type="entry name" value="Spectrin repeat"/>
    <property type="match status" value="1"/>
</dbReference>
<feature type="topological domain" description="Cytoplasmic" evidence="7">
    <location>
        <begin position="1"/>
        <end position="1436"/>
    </location>
</feature>
<dbReference type="Pfam" id="PF10541">
    <property type="entry name" value="KASH"/>
    <property type="match status" value="1"/>
</dbReference>
<feature type="compositionally biased region" description="Polar residues" evidence="9">
    <location>
        <begin position="1042"/>
        <end position="1071"/>
    </location>
</feature>
<dbReference type="GO" id="GO:0006997">
    <property type="term" value="P:nucleus organization"/>
    <property type="evidence" value="ECO:0007669"/>
    <property type="project" value="TreeGrafter"/>
</dbReference>
<evidence type="ECO:0000259" key="10">
    <source>
        <dbReference type="PROSITE" id="PS51049"/>
    </source>
</evidence>
<dbReference type="PANTHER" id="PTHR21524:SF5">
    <property type="entry name" value="SPECTRIN REPEAT CONTAINING NUCLEAR ENVELOPE PROTEIN 2"/>
    <property type="match status" value="1"/>
</dbReference>
<protein>
    <recommendedName>
        <fullName evidence="10">KASH domain-containing protein</fullName>
    </recommendedName>
</protein>
<feature type="compositionally biased region" description="Polar residues" evidence="9">
    <location>
        <begin position="1416"/>
        <end position="1425"/>
    </location>
</feature>
<keyword evidence="3 7" id="KW-0812">Transmembrane</keyword>
<evidence type="ECO:0000256" key="7">
    <source>
        <dbReference type="PROSITE-ProRule" id="PRU00385"/>
    </source>
</evidence>
<feature type="region of interest" description="Disordered" evidence="9">
    <location>
        <begin position="1018"/>
        <end position="1073"/>
    </location>
</feature>
<feature type="region of interest" description="Disordered" evidence="9">
    <location>
        <begin position="921"/>
        <end position="957"/>
    </location>
</feature>
<keyword evidence="8" id="KW-0175">Coiled coil</keyword>
<feature type="region of interest" description="Disordered" evidence="9">
    <location>
        <begin position="974"/>
        <end position="1005"/>
    </location>
</feature>
<dbReference type="Proteomes" id="UP001497623">
    <property type="component" value="Unassembled WGS sequence"/>
</dbReference>
<feature type="compositionally biased region" description="Basic and acidic residues" evidence="9">
    <location>
        <begin position="1400"/>
        <end position="1415"/>
    </location>
</feature>
<evidence type="ECO:0000256" key="8">
    <source>
        <dbReference type="SAM" id="Coils"/>
    </source>
</evidence>
<dbReference type="PROSITE" id="PS51049">
    <property type="entry name" value="KASH"/>
    <property type="match status" value="1"/>
</dbReference>
<feature type="compositionally biased region" description="Basic and acidic residues" evidence="9">
    <location>
        <begin position="259"/>
        <end position="273"/>
    </location>
</feature>
<dbReference type="PANTHER" id="PTHR21524">
    <property type="entry name" value="SPECTRIN REPEAT CONTAINING NUCLEAR ENVELOPE PROTEIN 2"/>
    <property type="match status" value="1"/>
</dbReference>
<evidence type="ECO:0000256" key="9">
    <source>
        <dbReference type="SAM" id="MobiDB-lite"/>
    </source>
</evidence>
<evidence type="ECO:0000256" key="4">
    <source>
        <dbReference type="ARBA" id="ARBA00022989"/>
    </source>
</evidence>
<feature type="compositionally biased region" description="Low complexity" evidence="9">
    <location>
        <begin position="921"/>
        <end position="951"/>
    </location>
</feature>
<organism evidence="11 12">
    <name type="scientific">Meganyctiphanes norvegica</name>
    <name type="common">Northern krill</name>
    <name type="synonym">Thysanopoda norvegica</name>
    <dbReference type="NCBI Taxonomy" id="48144"/>
    <lineage>
        <taxon>Eukaryota</taxon>
        <taxon>Metazoa</taxon>
        <taxon>Ecdysozoa</taxon>
        <taxon>Arthropoda</taxon>
        <taxon>Crustacea</taxon>
        <taxon>Multicrustacea</taxon>
        <taxon>Malacostraca</taxon>
        <taxon>Eumalacostraca</taxon>
        <taxon>Eucarida</taxon>
        <taxon>Euphausiacea</taxon>
        <taxon>Euphausiidae</taxon>
        <taxon>Meganyctiphanes</taxon>
    </lineage>
</organism>
<evidence type="ECO:0000256" key="2">
    <source>
        <dbReference type="ARBA" id="ARBA00008619"/>
    </source>
</evidence>
<feature type="compositionally biased region" description="Polar residues" evidence="9">
    <location>
        <begin position="1"/>
        <end position="15"/>
    </location>
</feature>
<accession>A0AAV2PZI3</accession>
<feature type="region of interest" description="Disordered" evidence="9">
    <location>
        <begin position="472"/>
        <end position="541"/>
    </location>
</feature>
<dbReference type="SMART" id="SM01249">
    <property type="entry name" value="KASH"/>
    <property type="match status" value="1"/>
</dbReference>
<feature type="region of interest" description="Disordered" evidence="9">
    <location>
        <begin position="647"/>
        <end position="674"/>
    </location>
</feature>
<comment type="subcellular location">
    <subcellularLocation>
        <location evidence="1">Nucleus membrane</location>
    </subcellularLocation>
</comment>
<dbReference type="GO" id="GO:0031965">
    <property type="term" value="C:nuclear membrane"/>
    <property type="evidence" value="ECO:0007669"/>
    <property type="project" value="UniProtKB-SubCell"/>
</dbReference>
<evidence type="ECO:0000256" key="6">
    <source>
        <dbReference type="ARBA" id="ARBA00023242"/>
    </source>
</evidence>
<feature type="region of interest" description="Disordered" evidence="9">
    <location>
        <begin position="1387"/>
        <end position="1425"/>
    </location>
</feature>
<dbReference type="GO" id="GO:0007010">
    <property type="term" value="P:cytoskeleton organization"/>
    <property type="evidence" value="ECO:0007669"/>
    <property type="project" value="TreeGrafter"/>
</dbReference>
<feature type="topological domain" description="Perinuclear space" evidence="7">
    <location>
        <begin position="1458"/>
        <end position="1483"/>
    </location>
</feature>
<evidence type="ECO:0000256" key="3">
    <source>
        <dbReference type="ARBA" id="ARBA00022692"/>
    </source>
</evidence>
<feature type="compositionally biased region" description="Basic and acidic residues" evidence="9">
    <location>
        <begin position="985"/>
        <end position="999"/>
    </location>
</feature>
<evidence type="ECO:0000313" key="12">
    <source>
        <dbReference type="Proteomes" id="UP001497623"/>
    </source>
</evidence>
<feature type="domain" description="KASH" evidence="10">
    <location>
        <begin position="1428"/>
        <end position="1483"/>
    </location>
</feature>
<proteinExistence type="inferred from homology"/>
<dbReference type="EMBL" id="CAXKWB010002783">
    <property type="protein sequence ID" value="CAL4067721.1"/>
    <property type="molecule type" value="Genomic_DNA"/>
</dbReference>
<dbReference type="Gene3D" id="1.20.58.60">
    <property type="match status" value="1"/>
</dbReference>